<comment type="subunit">
    <text evidence="3">Homotrimer.</text>
</comment>
<name>A0A418IFL6_9STAP</name>
<dbReference type="OrthoDB" id="9802667at2"/>
<dbReference type="NCBIfam" id="TIGR01182">
    <property type="entry name" value="eda"/>
    <property type="match status" value="1"/>
</dbReference>
<comment type="similarity">
    <text evidence="2">Belongs to the KHG/KDPG aldolase family.</text>
</comment>
<dbReference type="RefSeq" id="WP_119605215.1">
    <property type="nucleotide sequence ID" value="NZ_QXUF01000041.1"/>
</dbReference>
<comment type="caution">
    <text evidence="6">The sequence shown here is derived from an EMBL/GenBank/DDBJ whole genome shotgun (WGS) entry which is preliminary data.</text>
</comment>
<evidence type="ECO:0000256" key="2">
    <source>
        <dbReference type="ARBA" id="ARBA00006906"/>
    </source>
</evidence>
<dbReference type="SUPFAM" id="SSF51569">
    <property type="entry name" value="Aldolase"/>
    <property type="match status" value="1"/>
</dbReference>
<reference evidence="6 7" key="1">
    <citation type="journal article" date="2016" name="Front. Microbiol.">
        <title>Comprehensive Phylogenetic Analysis of Bovine Non-aureus Staphylococci Species Based on Whole-Genome Sequencing.</title>
        <authorList>
            <person name="Naushad S."/>
            <person name="Barkema H.W."/>
            <person name="Luby C."/>
            <person name="Condas L.A."/>
            <person name="Nobrega D.B."/>
            <person name="Carson D.A."/>
            <person name="De Buck J."/>
        </authorList>
    </citation>
    <scope>NUCLEOTIDE SEQUENCE [LARGE SCALE GENOMIC DNA]</scope>
    <source>
        <strain evidence="6 7">SNUC 4554</strain>
    </source>
</reference>
<dbReference type="AlphaFoldDB" id="A0A418IFL6"/>
<dbReference type="CDD" id="cd00452">
    <property type="entry name" value="KDPG_aldolase"/>
    <property type="match status" value="1"/>
</dbReference>
<evidence type="ECO:0000313" key="7">
    <source>
        <dbReference type="Proteomes" id="UP000286317"/>
    </source>
</evidence>
<dbReference type="InterPro" id="IPR000887">
    <property type="entry name" value="Aldlse_KDPG_KHG"/>
</dbReference>
<organism evidence="6 7">
    <name type="scientific">Staphylococcus shinii</name>
    <dbReference type="NCBI Taxonomy" id="2912228"/>
    <lineage>
        <taxon>Bacteria</taxon>
        <taxon>Bacillati</taxon>
        <taxon>Bacillota</taxon>
        <taxon>Bacilli</taxon>
        <taxon>Bacillales</taxon>
        <taxon>Staphylococcaceae</taxon>
        <taxon>Staphylococcus</taxon>
    </lineage>
</organism>
<proteinExistence type="inferred from homology"/>
<gene>
    <name evidence="6" type="primary">eda</name>
    <name evidence="6" type="ORF">BU112_07235</name>
</gene>
<dbReference type="EMBL" id="QXUF01000041">
    <property type="protein sequence ID" value="RIN01012.1"/>
    <property type="molecule type" value="Genomic_DNA"/>
</dbReference>
<evidence type="ECO:0000256" key="4">
    <source>
        <dbReference type="ARBA" id="ARBA00023239"/>
    </source>
</evidence>
<evidence type="ECO:0000256" key="5">
    <source>
        <dbReference type="ARBA" id="ARBA00023277"/>
    </source>
</evidence>
<dbReference type="Pfam" id="PF01081">
    <property type="entry name" value="Aldolase"/>
    <property type="match status" value="1"/>
</dbReference>
<evidence type="ECO:0000256" key="1">
    <source>
        <dbReference type="ARBA" id="ARBA00004761"/>
    </source>
</evidence>
<accession>A0A418IFL6</accession>
<keyword evidence="7" id="KW-1185">Reference proteome</keyword>
<dbReference type="PANTHER" id="PTHR30246:SF1">
    <property type="entry name" value="2-DEHYDRO-3-DEOXY-6-PHOSPHOGALACTONATE ALDOLASE-RELATED"/>
    <property type="match status" value="1"/>
</dbReference>
<dbReference type="Gene3D" id="3.20.20.70">
    <property type="entry name" value="Aldolase class I"/>
    <property type="match status" value="1"/>
</dbReference>
<dbReference type="GO" id="GO:0008700">
    <property type="term" value="F:(R,S)-4-hydroxy-2-oxoglutarate aldolase activity"/>
    <property type="evidence" value="ECO:0007669"/>
    <property type="project" value="UniProtKB-EC"/>
</dbReference>
<dbReference type="Proteomes" id="UP000286317">
    <property type="component" value="Unassembled WGS sequence"/>
</dbReference>
<dbReference type="InterPro" id="IPR013785">
    <property type="entry name" value="Aldolase_TIM"/>
</dbReference>
<keyword evidence="5" id="KW-0119">Carbohydrate metabolism</keyword>
<sequence length="207" mass="22461">MNIDAIKKYKIISIIRGYDTKDTLEIVEQLYKAGIRLVEVTLNSPNALESIKSLNEIYNGEMFIGAGTVLNADCCQKAINIGAKFTVSPDTNLEVISCTKKNNIISIPGALTPSEITYAVNAGADIVKVFPISEMGPAYIKDIRAPLDKIDLLPTGGIDETNIKQYIDMNSIGVGVSSAIVKSGLEINEESLNEIKVKAENLIKKIK</sequence>
<dbReference type="EC" id="4.1.3.16" evidence="6"/>
<evidence type="ECO:0000313" key="6">
    <source>
        <dbReference type="EMBL" id="RIN01012.1"/>
    </source>
</evidence>
<dbReference type="EC" id="4.1.2.14" evidence="6"/>
<comment type="pathway">
    <text evidence="1">Carbohydrate acid metabolism.</text>
</comment>
<keyword evidence="4 6" id="KW-0456">Lyase</keyword>
<dbReference type="GO" id="GO:0008675">
    <property type="term" value="F:2-dehydro-3-deoxy-phosphogluconate aldolase activity"/>
    <property type="evidence" value="ECO:0007669"/>
    <property type="project" value="UniProtKB-EC"/>
</dbReference>
<dbReference type="PANTHER" id="PTHR30246">
    <property type="entry name" value="2-KETO-3-DEOXY-6-PHOSPHOGLUCONATE ALDOLASE"/>
    <property type="match status" value="1"/>
</dbReference>
<protein>
    <submittedName>
        <fullName evidence="6">Bifunctional 4-hydroxy-2-oxoglutarate aldolase/2-dehydro-3-deoxy-phosphogluconate aldolase</fullName>
        <ecNumber evidence="6">4.1.2.14</ecNumber>
        <ecNumber evidence="6">4.1.3.16</ecNumber>
    </submittedName>
</protein>
<evidence type="ECO:0000256" key="3">
    <source>
        <dbReference type="ARBA" id="ARBA00011233"/>
    </source>
</evidence>